<reference evidence="2" key="1">
    <citation type="submission" date="2017-08" db="EMBL/GenBank/DDBJ databases">
        <authorList>
            <person name="Polle J.E."/>
            <person name="Barry K."/>
            <person name="Cushman J."/>
            <person name="Schmutz J."/>
            <person name="Tran D."/>
            <person name="Hathwaick L.T."/>
            <person name="Yim W.C."/>
            <person name="Jenkins J."/>
            <person name="Mckie-Krisberg Z.M."/>
            <person name="Prochnik S."/>
            <person name="Lindquist E."/>
            <person name="Dockter R.B."/>
            <person name="Adam C."/>
            <person name="Molina H."/>
            <person name="Bunkerborg J."/>
            <person name="Jin E."/>
            <person name="Buchheim M."/>
            <person name="Magnuson J."/>
        </authorList>
    </citation>
    <scope>NUCLEOTIDE SEQUENCE</scope>
    <source>
        <strain evidence="2">CCAP 19/18</strain>
    </source>
</reference>
<evidence type="ECO:0000256" key="1">
    <source>
        <dbReference type="SAM" id="MobiDB-lite"/>
    </source>
</evidence>
<organism evidence="2 3">
    <name type="scientific">Dunaliella salina</name>
    <name type="common">Green alga</name>
    <name type="synonym">Protococcus salinus</name>
    <dbReference type="NCBI Taxonomy" id="3046"/>
    <lineage>
        <taxon>Eukaryota</taxon>
        <taxon>Viridiplantae</taxon>
        <taxon>Chlorophyta</taxon>
        <taxon>core chlorophytes</taxon>
        <taxon>Chlorophyceae</taxon>
        <taxon>CS clade</taxon>
        <taxon>Chlamydomonadales</taxon>
        <taxon>Dunaliellaceae</taxon>
        <taxon>Dunaliella</taxon>
    </lineage>
</organism>
<protein>
    <recommendedName>
        <fullName evidence="4">Encoded protein</fullName>
    </recommendedName>
</protein>
<proteinExistence type="predicted"/>
<name>A0ABQ7GXX9_DUNSA</name>
<evidence type="ECO:0000313" key="2">
    <source>
        <dbReference type="EMBL" id="KAF5839464.1"/>
    </source>
</evidence>
<gene>
    <name evidence="2" type="ORF">DUNSADRAFT_750</name>
</gene>
<accession>A0ABQ7GXX9</accession>
<dbReference type="Proteomes" id="UP000815325">
    <property type="component" value="Unassembled WGS sequence"/>
</dbReference>
<dbReference type="EMBL" id="MU069543">
    <property type="protein sequence ID" value="KAF5839464.1"/>
    <property type="molecule type" value="Genomic_DNA"/>
</dbReference>
<evidence type="ECO:0008006" key="4">
    <source>
        <dbReference type="Google" id="ProtNLM"/>
    </source>
</evidence>
<sequence length="79" mass="9006">MVSSLQKKEGLLSNRQTAGLVGDANVPMTSHAHMRIHTQTHTPTHIRDLRERNKVFEIPIPCQGQQKLRSAFEKKVHCH</sequence>
<keyword evidence="3" id="KW-1185">Reference proteome</keyword>
<feature type="region of interest" description="Disordered" evidence="1">
    <location>
        <begin position="1"/>
        <end position="46"/>
    </location>
</feature>
<evidence type="ECO:0000313" key="3">
    <source>
        <dbReference type="Proteomes" id="UP000815325"/>
    </source>
</evidence>
<feature type="compositionally biased region" description="Basic and acidic residues" evidence="1">
    <location>
        <begin position="1"/>
        <end position="10"/>
    </location>
</feature>
<comment type="caution">
    <text evidence="2">The sequence shown here is derived from an EMBL/GenBank/DDBJ whole genome shotgun (WGS) entry which is preliminary data.</text>
</comment>